<dbReference type="Pfam" id="PF00092">
    <property type="entry name" value="VWA"/>
    <property type="match status" value="1"/>
</dbReference>
<dbReference type="Proteomes" id="UP001432027">
    <property type="component" value="Unassembled WGS sequence"/>
</dbReference>
<name>A0AAV5T520_9BILA</name>
<dbReference type="Gene3D" id="3.40.50.410">
    <property type="entry name" value="von Willebrand factor, type A domain"/>
    <property type="match status" value="1"/>
</dbReference>
<keyword evidence="3 6" id="KW-0732">Signal</keyword>
<dbReference type="SUPFAM" id="SSF53474">
    <property type="entry name" value="alpha/beta-Hydrolases"/>
    <property type="match status" value="2"/>
</dbReference>
<dbReference type="GO" id="GO:0006508">
    <property type="term" value="P:proteolysis"/>
    <property type="evidence" value="ECO:0007669"/>
    <property type="project" value="UniProtKB-KW"/>
</dbReference>
<dbReference type="GO" id="GO:0008239">
    <property type="term" value="F:dipeptidyl-peptidase activity"/>
    <property type="evidence" value="ECO:0007669"/>
    <property type="project" value="TreeGrafter"/>
</dbReference>
<evidence type="ECO:0000256" key="5">
    <source>
        <dbReference type="ARBA" id="ARBA00023180"/>
    </source>
</evidence>
<dbReference type="InterPro" id="IPR002035">
    <property type="entry name" value="VWF_A"/>
</dbReference>
<feature type="domain" description="VWFA" evidence="8">
    <location>
        <begin position="1044"/>
        <end position="1189"/>
    </location>
</feature>
<protein>
    <recommendedName>
        <fullName evidence="11">C-type lectin</fullName>
    </recommendedName>
</protein>
<feature type="chain" id="PRO_5043865256" description="C-type lectin" evidence="6">
    <location>
        <begin position="16"/>
        <end position="1356"/>
    </location>
</feature>
<evidence type="ECO:0000259" key="8">
    <source>
        <dbReference type="PROSITE" id="PS50234"/>
    </source>
</evidence>
<dbReference type="InterPro" id="IPR016187">
    <property type="entry name" value="CTDL_fold"/>
</dbReference>
<dbReference type="PANTHER" id="PTHR11010">
    <property type="entry name" value="PROTEASE S28 PRO-X CARBOXYPEPTIDASE-RELATED"/>
    <property type="match status" value="1"/>
</dbReference>
<keyword evidence="10" id="KW-1185">Reference proteome</keyword>
<dbReference type="Gene3D" id="3.40.50.1820">
    <property type="entry name" value="alpha/beta hydrolase"/>
    <property type="match status" value="2"/>
</dbReference>
<reference evidence="9" key="1">
    <citation type="submission" date="2023-10" db="EMBL/GenBank/DDBJ databases">
        <title>Genome assembly of Pristionchus species.</title>
        <authorList>
            <person name="Yoshida K."/>
            <person name="Sommer R.J."/>
        </authorList>
    </citation>
    <scope>NUCLEOTIDE SEQUENCE</scope>
    <source>
        <strain evidence="9">RS0144</strain>
    </source>
</reference>
<dbReference type="PANTHER" id="PTHR11010:SF117">
    <property type="entry name" value="SERINE PROTEASE 16"/>
    <property type="match status" value="1"/>
</dbReference>
<keyword evidence="5" id="KW-0325">Glycoprotein</keyword>
<evidence type="ECO:0000256" key="4">
    <source>
        <dbReference type="ARBA" id="ARBA00022801"/>
    </source>
</evidence>
<comment type="similarity">
    <text evidence="1">Belongs to the peptidase S28 family.</text>
</comment>
<dbReference type="InterPro" id="IPR001304">
    <property type="entry name" value="C-type_lectin-like"/>
</dbReference>
<dbReference type="InterPro" id="IPR029058">
    <property type="entry name" value="AB_hydrolase_fold"/>
</dbReference>
<gene>
    <name evidence="9" type="ORF">PENTCL1PPCAC_9799</name>
</gene>
<keyword evidence="2" id="KW-0645">Protease</keyword>
<dbReference type="InterPro" id="IPR016186">
    <property type="entry name" value="C-type_lectin-like/link_sf"/>
</dbReference>
<dbReference type="GO" id="GO:0070008">
    <property type="term" value="F:serine-type exopeptidase activity"/>
    <property type="evidence" value="ECO:0007669"/>
    <property type="project" value="InterPro"/>
</dbReference>
<dbReference type="InterPro" id="IPR036465">
    <property type="entry name" value="vWFA_dom_sf"/>
</dbReference>
<dbReference type="SUPFAM" id="SSF53300">
    <property type="entry name" value="vWA-like"/>
    <property type="match status" value="1"/>
</dbReference>
<dbReference type="FunFam" id="3.40.50.1820:FF:000200">
    <property type="entry name" value="Serine protease 16"/>
    <property type="match status" value="1"/>
</dbReference>
<evidence type="ECO:0000313" key="9">
    <source>
        <dbReference type="EMBL" id="GMS87624.1"/>
    </source>
</evidence>
<evidence type="ECO:0000256" key="1">
    <source>
        <dbReference type="ARBA" id="ARBA00011079"/>
    </source>
</evidence>
<keyword evidence="4" id="KW-0378">Hydrolase</keyword>
<organism evidence="9 10">
    <name type="scientific">Pristionchus entomophagus</name>
    <dbReference type="NCBI Taxonomy" id="358040"/>
    <lineage>
        <taxon>Eukaryota</taxon>
        <taxon>Metazoa</taxon>
        <taxon>Ecdysozoa</taxon>
        <taxon>Nematoda</taxon>
        <taxon>Chromadorea</taxon>
        <taxon>Rhabditida</taxon>
        <taxon>Rhabditina</taxon>
        <taxon>Diplogasteromorpha</taxon>
        <taxon>Diplogasteroidea</taxon>
        <taxon>Neodiplogasteridae</taxon>
        <taxon>Pristionchus</taxon>
    </lineage>
</organism>
<dbReference type="PROSITE" id="PS50234">
    <property type="entry name" value="VWFA"/>
    <property type="match status" value="1"/>
</dbReference>
<dbReference type="Gene3D" id="1.20.120.980">
    <property type="entry name" value="Serine carboxypeptidase S28, SKS domain"/>
    <property type="match status" value="2"/>
</dbReference>
<evidence type="ECO:0000256" key="3">
    <source>
        <dbReference type="ARBA" id="ARBA00022729"/>
    </source>
</evidence>
<evidence type="ECO:0000256" key="6">
    <source>
        <dbReference type="SAM" id="SignalP"/>
    </source>
</evidence>
<dbReference type="Pfam" id="PF05577">
    <property type="entry name" value="Peptidase_S28"/>
    <property type="match status" value="2"/>
</dbReference>
<dbReference type="EMBL" id="BTSX01000003">
    <property type="protein sequence ID" value="GMS87624.1"/>
    <property type="molecule type" value="Genomic_DNA"/>
</dbReference>
<dbReference type="CDD" id="cd00037">
    <property type="entry name" value="CLECT"/>
    <property type="match status" value="1"/>
</dbReference>
<comment type="caution">
    <text evidence="9">The sequence shown here is derived from an EMBL/GenBank/DDBJ whole genome shotgun (WGS) entry which is preliminary data.</text>
</comment>
<dbReference type="SUPFAM" id="SSF56436">
    <property type="entry name" value="C-type lectin-like"/>
    <property type="match status" value="1"/>
</dbReference>
<dbReference type="Gene3D" id="3.10.100.10">
    <property type="entry name" value="Mannose-Binding Protein A, subunit A"/>
    <property type="match status" value="1"/>
</dbReference>
<dbReference type="InterPro" id="IPR042269">
    <property type="entry name" value="Ser_carbopepase_S28_SKS"/>
</dbReference>
<dbReference type="SMART" id="SM00327">
    <property type="entry name" value="VWA"/>
    <property type="match status" value="1"/>
</dbReference>
<accession>A0AAV5T520</accession>
<evidence type="ECO:0008006" key="11">
    <source>
        <dbReference type="Google" id="ProtNLM"/>
    </source>
</evidence>
<dbReference type="SMART" id="SM00034">
    <property type="entry name" value="CLECT"/>
    <property type="match status" value="1"/>
</dbReference>
<feature type="domain" description="C-type lectin" evidence="7">
    <location>
        <begin position="1227"/>
        <end position="1346"/>
    </location>
</feature>
<proteinExistence type="inferred from homology"/>
<feature type="signal peptide" evidence="6">
    <location>
        <begin position="1"/>
        <end position="15"/>
    </location>
</feature>
<dbReference type="PROSITE" id="PS50041">
    <property type="entry name" value="C_TYPE_LECTIN_2"/>
    <property type="match status" value="1"/>
</dbReference>
<dbReference type="Pfam" id="PF00059">
    <property type="entry name" value="Lectin_C"/>
    <property type="match status" value="1"/>
</dbReference>
<evidence type="ECO:0000259" key="7">
    <source>
        <dbReference type="PROSITE" id="PS50041"/>
    </source>
</evidence>
<evidence type="ECO:0000313" key="10">
    <source>
        <dbReference type="Proteomes" id="UP001432027"/>
    </source>
</evidence>
<sequence>MRWLALVALATVATALPDMFMGRRRGGFTSHLHENKVIDPSRLAAGDLGSGKITQKLDHFDAANAQTWEQRYFFNHEYVKAGSNVNIIYLTGEQDGGLAYIVGVDNSYVYYAEQLNADLYTLEHRYYGGSHPTKDLSTPNLKYLTSQQAIEDIADFIRFINTQKGGDQKWIVVGGSYAGALSAWCRLKHPELFTGSIASSGPVLAQLDFYGYLQTVDEDFKKIGGLCYDQISAGLIKADNLLQSAEGRETLTNLFKITPPLSAYNGISDLDKDTFFSWLINPFESSAQYSQPSVKAQCDAFTAKGASEDPLEAFKLLKGMPKAININFTAQLDELTEIEYKGDTSSRLWFYQTCVEFGYFQSTNRGSNVFGQTQSSNQFIEICEKVYGIKADQIQKNIEYTNQYYGERDYYKGTNVIFSHGTQDPWSFLAKKSDPAHPSVIIVEVDGGDHCSDIGLSCFVPGAKCTKNMEDIQTTTLQNMKSWINPTVPVPDSVEITDNVGKAPLDPLSLPINAVAQESTKLRSQRSIDVPKVSKKIDFTKWNKFTGKQRKGLLPPQSDEKIELSATLGQDWFVQTWDHFNATEKRTFKQQWFYNYKFGSGDGPNFLMIGGEGPESISWVQNEQVAWSTYAKAVGANLFLLEHRYYGKSKLGTNDLQYLTSSQMLYDVATFIRAQTAQQKLTGPWITFGGSYPGALAAWSREWFPELILGAVGSSGPVWAKNDFYEYLEVVEDVIKRQSQNCYDRTAAAFESLHKLAQDPEGRATIQKKFVLEPAWTNDPNFAVDPLDLNNVMSALYGMYQGIVQYNSVDWSDVTELCSVIENKKYTDPLDALSALRFLEYGTYALSSDYDDDLQYYINMKNSVDGNDHKYSDDDLAGVLWTWQTCNEFGYYQTTDYGEGIFGTPVPVNYFVIMCEKVFGIGMDQLESGIAAANYAYGGRNRYDTTNVVLPNGDGDPWHALGITEQGNMDSSVVPILIPGTSHCADMYGAERADPPELTQARKDILVNIQKWLAPAPKQDPYCPCGVDSSGSPVGWKYDDLWIDVVVVLDASEAMGATNLNDAAGVVDSFVSSLITDKSAPLYTRVGVISMADTATVLYKLGMSKTDKVQGKVSIKKGVAQIDVVSAFNAASSMFDTTRPNTRQAIYYMTASNPSGNLNALSQFKSSGVIIVNNYGTARPALKDLASDGQYFTDSNYKKSLQGFCKANCFCAVGQDAYGGSDPAITASGGCYKASAAAAPFTKARSACASPGNGFVAAVHDDAKGRELMQLLSATSSKSDYYWIGYQKLDTGSWQWEDKSTDPYTNWDVNEPSGASVANCAYADSTTNTLPWAAGNCNTGFPYVCEYAPCSTGHKC</sequence>
<dbReference type="InterPro" id="IPR008758">
    <property type="entry name" value="Peptidase_S28"/>
</dbReference>
<evidence type="ECO:0000256" key="2">
    <source>
        <dbReference type="ARBA" id="ARBA00022670"/>
    </source>
</evidence>